<sequence>PRGCFLEQSDGEVTLVQKSVSVFPIAPGNNTVVKVMCRSPSKPGRYQCYLRLSCDKGHYFGREIIFSIMVNEAQLELSDRLARLKTDVDETNNVTANSNYDIDREQVMLNDSDNENDVLMS</sequence>
<reference evidence="2" key="1">
    <citation type="submission" date="2015-11" db="EMBL/GenBank/DDBJ databases">
        <title>De novo transcriptome assembly of four potential Pierce s Disease insect vectors from Arizona vineyards.</title>
        <authorList>
            <person name="Tassone E.E."/>
        </authorList>
    </citation>
    <scope>NUCLEOTIDE SEQUENCE</scope>
</reference>
<accession>A0A1B6FKM1</accession>
<evidence type="ECO:0000313" key="2">
    <source>
        <dbReference type="EMBL" id="JAS50729.1"/>
    </source>
</evidence>
<dbReference type="InterPro" id="IPR013783">
    <property type="entry name" value="Ig-like_fold"/>
</dbReference>
<dbReference type="AlphaFoldDB" id="A0A1B6FKM1"/>
<dbReference type="Gene3D" id="2.60.40.10">
    <property type="entry name" value="Immunoglobulins"/>
    <property type="match status" value="1"/>
</dbReference>
<feature type="domain" description="Nbr1 FW" evidence="1">
    <location>
        <begin position="15"/>
        <end position="70"/>
    </location>
</feature>
<organism evidence="2">
    <name type="scientific">Cuerna arida</name>
    <dbReference type="NCBI Taxonomy" id="1464854"/>
    <lineage>
        <taxon>Eukaryota</taxon>
        <taxon>Metazoa</taxon>
        <taxon>Ecdysozoa</taxon>
        <taxon>Arthropoda</taxon>
        <taxon>Hexapoda</taxon>
        <taxon>Insecta</taxon>
        <taxon>Pterygota</taxon>
        <taxon>Neoptera</taxon>
        <taxon>Paraneoptera</taxon>
        <taxon>Hemiptera</taxon>
        <taxon>Auchenorrhyncha</taxon>
        <taxon>Membracoidea</taxon>
        <taxon>Cicadellidae</taxon>
        <taxon>Cicadellinae</taxon>
        <taxon>Proconiini</taxon>
        <taxon>Cuerna</taxon>
    </lineage>
</organism>
<gene>
    <name evidence="2" type="ORF">g.49529</name>
</gene>
<protein>
    <recommendedName>
        <fullName evidence="1">Nbr1 FW domain-containing protein</fullName>
    </recommendedName>
</protein>
<name>A0A1B6FKM1_9HEMI</name>
<dbReference type="InterPro" id="IPR032350">
    <property type="entry name" value="Nbr1_FW"/>
</dbReference>
<feature type="non-terminal residue" evidence="2">
    <location>
        <position position="1"/>
    </location>
</feature>
<evidence type="ECO:0000259" key="1">
    <source>
        <dbReference type="Pfam" id="PF16158"/>
    </source>
</evidence>
<dbReference type="EMBL" id="GECZ01019040">
    <property type="protein sequence ID" value="JAS50729.1"/>
    <property type="molecule type" value="Transcribed_RNA"/>
</dbReference>
<dbReference type="Pfam" id="PF16158">
    <property type="entry name" value="N_BRCA1_IG"/>
    <property type="match status" value="1"/>
</dbReference>
<proteinExistence type="predicted"/>